<dbReference type="Proteomes" id="UP000187429">
    <property type="component" value="Unassembled WGS sequence"/>
</dbReference>
<accession>A0A1R1X6I0</accession>
<organism evidence="1 2">
    <name type="scientific">Smittium culicis</name>
    <dbReference type="NCBI Taxonomy" id="133412"/>
    <lineage>
        <taxon>Eukaryota</taxon>
        <taxon>Fungi</taxon>
        <taxon>Fungi incertae sedis</taxon>
        <taxon>Zoopagomycota</taxon>
        <taxon>Kickxellomycotina</taxon>
        <taxon>Harpellomycetes</taxon>
        <taxon>Harpellales</taxon>
        <taxon>Legeriomycetaceae</taxon>
        <taxon>Smittium</taxon>
    </lineage>
</organism>
<keyword evidence="2" id="KW-1185">Reference proteome</keyword>
<sequence length="82" mass="10026">MEYRVPGIIYARFYRYRHSMFEQSLEMGRSTYFFLFWTVFWNVGKTHIPCVWCQRIYFSLCMFYSTPASKKNCPFSPVFNTN</sequence>
<reference evidence="2" key="1">
    <citation type="submission" date="2017-01" db="EMBL/GenBank/DDBJ databases">
        <authorList>
            <person name="Wang Y."/>
            <person name="White M."/>
            <person name="Kvist S."/>
            <person name="Moncalvo J.-M."/>
        </authorList>
    </citation>
    <scope>NUCLEOTIDE SEQUENCE [LARGE SCALE GENOMIC DNA]</scope>
    <source>
        <strain evidence="2">ID-206-W2</strain>
    </source>
</reference>
<proteinExistence type="predicted"/>
<comment type="caution">
    <text evidence="1">The sequence shown here is derived from an EMBL/GenBank/DDBJ whole genome shotgun (WGS) entry which is preliminary data.</text>
</comment>
<name>A0A1R1X6I0_9FUNG</name>
<evidence type="ECO:0000313" key="1">
    <source>
        <dbReference type="EMBL" id="OMJ10251.1"/>
    </source>
</evidence>
<dbReference type="AlphaFoldDB" id="A0A1R1X6I0"/>
<evidence type="ECO:0000313" key="2">
    <source>
        <dbReference type="Proteomes" id="UP000187429"/>
    </source>
</evidence>
<gene>
    <name evidence="1" type="ORF">AYI69_g10320</name>
</gene>
<protein>
    <submittedName>
        <fullName evidence="1">Uncharacterized protein</fullName>
    </submittedName>
</protein>
<dbReference type="EMBL" id="LSSM01006693">
    <property type="protein sequence ID" value="OMJ10251.1"/>
    <property type="molecule type" value="Genomic_DNA"/>
</dbReference>